<accession>A0A1J5P7L5</accession>
<dbReference type="EMBL" id="MLJW01008998">
    <property type="protein sequence ID" value="OIQ63452.1"/>
    <property type="molecule type" value="Genomic_DNA"/>
</dbReference>
<organism evidence="1">
    <name type="scientific">mine drainage metagenome</name>
    <dbReference type="NCBI Taxonomy" id="410659"/>
    <lineage>
        <taxon>unclassified sequences</taxon>
        <taxon>metagenomes</taxon>
        <taxon>ecological metagenomes</taxon>
    </lineage>
</organism>
<reference evidence="1" key="1">
    <citation type="submission" date="2016-10" db="EMBL/GenBank/DDBJ databases">
        <title>Sequence of Gallionella enrichment culture.</title>
        <authorList>
            <person name="Poehlein A."/>
            <person name="Muehling M."/>
            <person name="Daniel R."/>
        </authorList>
    </citation>
    <scope>NUCLEOTIDE SEQUENCE</scope>
</reference>
<name>A0A1J5P7L5_9ZZZZ</name>
<comment type="caution">
    <text evidence="1">The sequence shown here is derived from an EMBL/GenBank/DDBJ whole genome shotgun (WGS) entry which is preliminary data.</text>
</comment>
<evidence type="ECO:0000313" key="1">
    <source>
        <dbReference type="EMBL" id="OIQ63452.1"/>
    </source>
</evidence>
<sequence length="94" mass="10792">METLRATVESLDDKYFIKIKTGDEEISIPMSEDSPNDVKSAFNKIITRIKVGEFQIKLEEVGEDLFSLVANEYLTQLNRDIKEVHGEMKHYGLV</sequence>
<gene>
    <name evidence="1" type="ORF">GALL_550080</name>
</gene>
<dbReference type="AlphaFoldDB" id="A0A1J5P7L5"/>
<proteinExistence type="predicted"/>
<protein>
    <submittedName>
        <fullName evidence="1">Uncharacterized protein</fullName>
    </submittedName>
</protein>